<dbReference type="PROSITE" id="PS50005">
    <property type="entry name" value="TPR"/>
    <property type="match status" value="8"/>
</dbReference>
<feature type="region of interest" description="Disordered" evidence="4">
    <location>
        <begin position="2235"/>
        <end position="2255"/>
    </location>
</feature>
<dbReference type="InterPro" id="IPR006910">
    <property type="entry name" value="Rad21_Rec8_N"/>
</dbReference>
<evidence type="ECO:0000313" key="7">
    <source>
        <dbReference type="EMBL" id="CAE7945243.1"/>
    </source>
</evidence>
<feature type="compositionally biased region" description="Low complexity" evidence="4">
    <location>
        <begin position="1413"/>
        <end position="1427"/>
    </location>
</feature>
<feature type="repeat" description="TPR" evidence="3">
    <location>
        <begin position="2124"/>
        <end position="2157"/>
    </location>
</feature>
<comment type="caution">
    <text evidence="7">The sequence shown here is derived from an EMBL/GenBank/DDBJ whole genome shotgun (WGS) entry which is preliminary data.</text>
</comment>
<feature type="repeat" description="TPR" evidence="3">
    <location>
        <begin position="12"/>
        <end position="45"/>
    </location>
</feature>
<dbReference type="EMBL" id="CAJNJA010103362">
    <property type="protein sequence ID" value="CAE7945243.1"/>
    <property type="molecule type" value="Genomic_DNA"/>
</dbReference>
<dbReference type="InterPro" id="IPR011990">
    <property type="entry name" value="TPR-like_helical_dom_sf"/>
</dbReference>
<organism evidence="7 8">
    <name type="scientific">Symbiodinium necroappetens</name>
    <dbReference type="NCBI Taxonomy" id="1628268"/>
    <lineage>
        <taxon>Eukaryota</taxon>
        <taxon>Sar</taxon>
        <taxon>Alveolata</taxon>
        <taxon>Dinophyceae</taxon>
        <taxon>Suessiales</taxon>
        <taxon>Symbiodiniaceae</taxon>
        <taxon>Symbiodinium</taxon>
    </lineage>
</organism>
<dbReference type="Pfam" id="PF13176">
    <property type="entry name" value="TPR_7"/>
    <property type="match status" value="1"/>
</dbReference>
<dbReference type="SMART" id="SM00028">
    <property type="entry name" value="TPR"/>
    <property type="match status" value="18"/>
</dbReference>
<comment type="similarity">
    <text evidence="2">Belongs to the APC3/CDC27 family.</text>
</comment>
<reference evidence="7" key="1">
    <citation type="submission" date="2021-02" db="EMBL/GenBank/DDBJ databases">
        <authorList>
            <person name="Dougan E. K."/>
            <person name="Rhodes N."/>
            <person name="Thang M."/>
            <person name="Chan C."/>
        </authorList>
    </citation>
    <scope>NUCLEOTIDE SEQUENCE</scope>
</reference>
<dbReference type="Pfam" id="PF04824">
    <property type="entry name" value="Rad21_Rec8"/>
    <property type="match status" value="1"/>
</dbReference>
<dbReference type="Pfam" id="PF13432">
    <property type="entry name" value="TPR_16"/>
    <property type="match status" value="1"/>
</dbReference>
<evidence type="ECO:0000256" key="1">
    <source>
        <dbReference type="ARBA" id="ARBA00022803"/>
    </source>
</evidence>
<feature type="repeat" description="TPR" evidence="3">
    <location>
        <begin position="1805"/>
        <end position="1838"/>
    </location>
</feature>
<feature type="region of interest" description="Disordered" evidence="4">
    <location>
        <begin position="926"/>
        <end position="996"/>
    </location>
</feature>
<sequence>MLERVNRDDSEAAQENAHGVKLLSSGHYDEAIRRFKQALAYEPASVQILNNIGLVYAKRQDYNGAYEWYEKAHRQDPKDVETLFSLAWVERKRQRYPHARELFMQVLELDPTHPKALWLLGDILKTSQDFEGAIQQLQTLVRTQPNSPDGHISLAQCYEATKQYGKAAQIYKHILESLCPGRPDVHFALGKDYFLLKQYRQAVIEFDRVPDNDHRAVEARSYGAKACRELEDHERAISLAESAAHSHPHPEVMHFLGEEYARVGEQQKAAQCFSRGLELEPNHLPSLMELGQLAYRQSNWHEAERLFTRICEVDRTDLDAIRWLALVKYKLRKDESCRQCCEGLLRFVPLHMDAWYLLAELQLQAGSADERWLTSLRLPSDVSMAEVCQSIAKGYLVRKQVVETNNWLKQAQSFAPSAGLKEAQLLLAQKGPTVNPQERSTMDFALTSVHARQAWVACHYERRLKRRCPVSTDVRSTCDFLLENLSVVPLRCLGHLMLGILRILLRQAEDLESKADEVRTSLQTSISSGSGLPTVPTLAASAVTLRNLEKVQPVDFGAAGLDVLMEELPEMEVEASLEEGRRHVAPLDLITLSPEPTSSAKRKEVDVRDDDFGAPSAEDLASLAAMGQAALAQIQAEACSPQRDPKTSTGQIEALEGSAGRESLPPVDFLLGAASSPSQSSPARDMLMQAEGEEDLAAAAEAAALEAEAFAAEAEQAAQDAAAAARCLQELSELPVDFLLKDAEAEDAQVAPMQPLLLPSTEVDEACLDLLPRVEEEALQEIQEAQEPRQKRRRKRVWLDEKATVIPEKKYREPRKITHDSPYEYGLLLPHRSPTVGLTTFFADLGPLLCAPLRRAADIGGRQRRAKAEACGLQDSTLPSPPKAPLASLAPPSSATLLEEAPPLEPPEGEVAVGQAVVVETISMDIESGTPKPPSPDLAALLPEALPATPPPVASEAGAVSPAEAEQLPVDVPGSPKNLPANASPGPEAARESGEPALQMPEDVDANTEALQGEVPATEPINNLVDEEVPSLPPAKRQAQQNSGGDLVAIKVPQEFAEVKVEEDVEVDFDKVSAKQGRELRTSLLEDSTLSFLDLCDLDHCSAEAAACRFVDLLSLHMTGAVSLKQDKPYEDIAVVRGTSWEAWCEESKRGTKRESILEPAGRQMSNLRPVSVKDRWRPYFAEARVVVRCAGTRFESMFGGGCFSAPGGYGGGGGGGYGRVEAAGEAGPCGGVQASQGFGGFIPGDNGGSARPEQPDGGAGKTAAQTLTPVTIRMLLDAVSSSGQLGPDGAFRVNGGRELQMLSVVACVESIKNQQMSICLTLNDGTGRISCNMYSDSDSASSGPEFQDGDYIRVFGHLRQWDQQEGITAHRIVKVESANEIAHHTIEVAHVHLSVVGKLVKSGVASGQANRSSPMSSMPASMQPPMNAQQESWDRALEVFMQMYVIVGAGTGTQQFPSAQTPQFAGMQQANTTTQTAQMMSGQPGYQQPQMNAQKVLAASGMPVIVSAHVWLHNWCGVDQLHNPEHLLSKVDSTSLQETCHCREEHKAACMVEQVVIASTVRQPVLVDSAESEYKTDVAKDSSCHPQGGPTDTEDLERQLRRAERAAGLAGSAEQHWREVLMNARATLRRKPDDAIALRCAARALLSIDGDAAEIREYARQAAEYGDEASGFTLGYELHAYLGKLAEAERSSSLAEKHYSAALACKAGDEAAMLGLARVGKDGKAQARALRSKGSGTGAWDVVVCCDVAAEARRLYEEAEGVVSRHPDSAEGHRRLAELHLEADDALEAYRLAAQAAKLAPRDVSAHLCLGYASLKLGRADEAARSFEQAAVLQPNALDIPAMVALASLYRKAGRDEEAITYYKRVLDMRPGDYECTLSLANIHADRGVNGASQALHYFRTALQCRPTTVDCRSIYLQMAAVQIAINSWKDAQQTLESAVREHPDDAEIFRQLLSIYEQLKDSKGQYYCHRRLVQLGAATPATQTSYAALLLSEDRVREAREQLSQVIQLEPRNLMALLKLAHCHRQESRESNLEEARKLYEQVLHISPSNSEALEGAAFCARKGNQLDQAIQFYQQCLKVNQTAEGPLYYLGDILYRQHRHAECQFYLSRLVETNCATDYKTGALYLLAKSYVSLDEYEEAEKQARLGLALKPNHPHFLFILALVKNRMADFDSSIATLKKAFLHLSSADSDNLKIEIHDWLAQARHAPKWWTPAVFLVVICLSLTSLRIRPRANPDGPNNKTDGQAGRLTDR</sequence>
<dbReference type="Proteomes" id="UP000601435">
    <property type="component" value="Unassembled WGS sequence"/>
</dbReference>
<evidence type="ECO:0000259" key="5">
    <source>
        <dbReference type="Pfam" id="PF04824"/>
    </source>
</evidence>
<dbReference type="PANTHER" id="PTHR12558:SF13">
    <property type="entry name" value="CELL DIVISION CYCLE PROTEIN 27 HOMOLOG"/>
    <property type="match status" value="1"/>
</dbReference>
<dbReference type="PANTHER" id="PTHR12558">
    <property type="entry name" value="CELL DIVISION CYCLE 16,23,27"/>
    <property type="match status" value="1"/>
</dbReference>
<feature type="repeat" description="TPR" evidence="3">
    <location>
        <begin position="1841"/>
        <end position="1874"/>
    </location>
</feature>
<feature type="region of interest" description="Disordered" evidence="4">
    <location>
        <begin position="592"/>
        <end position="613"/>
    </location>
</feature>
<proteinExistence type="inferred from homology"/>
<evidence type="ECO:0000256" key="2">
    <source>
        <dbReference type="ARBA" id="ARBA00038210"/>
    </source>
</evidence>
<feature type="repeat" description="TPR" evidence="3">
    <location>
        <begin position="114"/>
        <end position="147"/>
    </location>
</feature>
<evidence type="ECO:0000256" key="4">
    <source>
        <dbReference type="SAM" id="MobiDB-lite"/>
    </source>
</evidence>
<dbReference type="CDD" id="cd04478">
    <property type="entry name" value="RPA2_DBD_D"/>
    <property type="match status" value="1"/>
</dbReference>
<feature type="region of interest" description="Disordered" evidence="4">
    <location>
        <begin position="1575"/>
        <end position="1595"/>
    </location>
</feature>
<gene>
    <name evidence="7" type="primary">RPA2B</name>
    <name evidence="7" type="ORF">SNEC2469_LOCUS35536</name>
</gene>
<feature type="repeat" description="TPR" evidence="3">
    <location>
        <begin position="250"/>
        <end position="283"/>
    </location>
</feature>
<evidence type="ECO:0000313" key="8">
    <source>
        <dbReference type="Proteomes" id="UP000601435"/>
    </source>
</evidence>
<feature type="repeat" description="TPR" evidence="3">
    <location>
        <begin position="46"/>
        <end position="79"/>
    </location>
</feature>
<dbReference type="InterPro" id="IPR012340">
    <property type="entry name" value="NA-bd_OB-fold"/>
</dbReference>
<dbReference type="Gene3D" id="1.25.40.10">
    <property type="entry name" value="Tetratricopeptide repeat domain"/>
    <property type="match status" value="4"/>
</dbReference>
<accession>A0A813CLD6</accession>
<feature type="region of interest" description="Disordered" evidence="4">
    <location>
        <begin position="870"/>
        <end position="890"/>
    </location>
</feature>
<feature type="repeat" description="TPR" evidence="3">
    <location>
        <begin position="80"/>
        <end position="113"/>
    </location>
</feature>
<feature type="compositionally biased region" description="Basic and acidic residues" evidence="4">
    <location>
        <begin position="1575"/>
        <end position="1584"/>
    </location>
</feature>
<name>A0A813CLD6_9DINO</name>
<feature type="domain" description="Rad21/Rec8-like protein N-terminal" evidence="6">
    <location>
        <begin position="452"/>
        <end position="529"/>
    </location>
</feature>
<keyword evidence="1 3" id="KW-0802">TPR repeat</keyword>
<protein>
    <submittedName>
        <fullName evidence="7">RPA2B protein</fullName>
    </submittedName>
</protein>
<evidence type="ECO:0000259" key="6">
    <source>
        <dbReference type="Pfam" id="PF04825"/>
    </source>
</evidence>
<evidence type="ECO:0000256" key="3">
    <source>
        <dbReference type="PROSITE-ProRule" id="PRU00339"/>
    </source>
</evidence>
<dbReference type="Pfam" id="PF04825">
    <property type="entry name" value="Rad21_Rec8_N"/>
    <property type="match status" value="1"/>
</dbReference>
<dbReference type="Pfam" id="PF13181">
    <property type="entry name" value="TPR_8"/>
    <property type="match status" value="1"/>
</dbReference>
<dbReference type="OrthoDB" id="339325at2759"/>
<feature type="region of interest" description="Disordered" evidence="4">
    <location>
        <begin position="1407"/>
        <end position="1427"/>
    </location>
</feature>
<dbReference type="SUPFAM" id="SSF48452">
    <property type="entry name" value="TPR-like"/>
    <property type="match status" value="4"/>
</dbReference>
<feature type="domain" description="Rad21/Rec8-like protein C-terminal eukaryotic" evidence="5">
    <location>
        <begin position="1101"/>
        <end position="1139"/>
    </location>
</feature>
<keyword evidence="8" id="KW-1185">Reference proteome</keyword>
<dbReference type="SUPFAM" id="SSF50249">
    <property type="entry name" value="Nucleic acid-binding proteins"/>
    <property type="match status" value="1"/>
</dbReference>
<dbReference type="InterPro" id="IPR019734">
    <property type="entry name" value="TPR_rpt"/>
</dbReference>
<dbReference type="Pfam" id="PF14559">
    <property type="entry name" value="TPR_19"/>
    <property type="match status" value="2"/>
</dbReference>
<dbReference type="InterPro" id="IPR006909">
    <property type="entry name" value="Rad21/Rec8_C_eu"/>
</dbReference>
<feature type="compositionally biased region" description="Low complexity" evidence="4">
    <location>
        <begin position="937"/>
        <end position="947"/>
    </location>
</feature>
<dbReference type="Gene3D" id="2.40.50.140">
    <property type="entry name" value="Nucleic acid-binding proteins"/>
    <property type="match status" value="1"/>
</dbReference>